<dbReference type="InterPro" id="IPR029062">
    <property type="entry name" value="Class_I_gatase-like"/>
</dbReference>
<dbReference type="Gene3D" id="3.50.30.60">
    <property type="entry name" value="LD-carboxypeptidase A C-terminal domain-like"/>
    <property type="match status" value="1"/>
</dbReference>
<dbReference type="PIRSF" id="PIRSF028757">
    <property type="entry name" value="LD-carboxypeptidase"/>
    <property type="match status" value="1"/>
</dbReference>
<proteinExistence type="inferred from homology"/>
<dbReference type="Gene3D" id="3.40.50.10740">
    <property type="entry name" value="Class I glutamine amidotransferase-like"/>
    <property type="match status" value="1"/>
</dbReference>
<comment type="similarity">
    <text evidence="1">Belongs to the peptidase S66 family.</text>
</comment>
<reference evidence="9 10" key="1">
    <citation type="submission" date="2019-09" db="EMBL/GenBank/DDBJ databases">
        <title>Wenzhouxiangella sp. Genome sequencing and assembly.</title>
        <authorList>
            <person name="Zhang R."/>
        </authorList>
    </citation>
    <scope>NUCLEOTIDE SEQUENCE [LARGE SCALE GENOMIC DNA]</scope>
    <source>
        <strain evidence="9 10">W260</strain>
    </source>
</reference>
<dbReference type="GO" id="GO:0004180">
    <property type="term" value="F:carboxypeptidase activity"/>
    <property type="evidence" value="ECO:0007669"/>
    <property type="project" value="UniProtKB-KW"/>
</dbReference>
<evidence type="ECO:0000259" key="7">
    <source>
        <dbReference type="Pfam" id="PF02016"/>
    </source>
</evidence>
<keyword evidence="3" id="KW-0645">Protease</keyword>
<feature type="active site" description="Charge relay system" evidence="6">
    <location>
        <position position="279"/>
    </location>
</feature>
<evidence type="ECO:0000256" key="3">
    <source>
        <dbReference type="ARBA" id="ARBA00022670"/>
    </source>
</evidence>
<dbReference type="CDD" id="cd07025">
    <property type="entry name" value="Peptidase_S66"/>
    <property type="match status" value="1"/>
</dbReference>
<dbReference type="InterPro" id="IPR027478">
    <property type="entry name" value="LdcA_N"/>
</dbReference>
<keyword evidence="4" id="KW-0378">Hydrolase</keyword>
<sequence length="311" mass="33495">MAFRPARLRDGARIGIVSPAYWPLPDRLARAVGEFRDRGFDVVLGDNVGLREDKYAGPPEARAADLMAMFTDPSIDAIICARGGYGVNRVLPLLDYDMIAVNPKILVGFSDITGLLTTVSQQCEFVTFHGPMLTTFGRETVPYNIDTLLAVLSGEDNVEIRSTAGCQARVLAPGEASGPLWGGNLSLLIERLATPGQVCTDGAILFIEDIDEKLHAFDRMLLQLRSAGCLDGIRGLVVGEMLEMHDGGDVSFGKDTDAIIMDVFGDLGIPIISHFPCGHGDCQATLPVAHTVELHADPDDPRIRIPQSPVS</sequence>
<feature type="domain" description="LD-carboxypeptidase N-terminal" evidence="7">
    <location>
        <begin position="14"/>
        <end position="130"/>
    </location>
</feature>
<dbReference type="EMBL" id="VYXP01000003">
    <property type="protein sequence ID" value="KAA9132794.1"/>
    <property type="molecule type" value="Genomic_DNA"/>
</dbReference>
<keyword evidence="10" id="KW-1185">Reference proteome</keyword>
<gene>
    <name evidence="9" type="ORF">F3N42_06175</name>
</gene>
<protein>
    <submittedName>
        <fullName evidence="9">LD-carboxypeptidase</fullName>
    </submittedName>
</protein>
<evidence type="ECO:0000256" key="4">
    <source>
        <dbReference type="ARBA" id="ARBA00022801"/>
    </source>
</evidence>
<evidence type="ECO:0000313" key="9">
    <source>
        <dbReference type="EMBL" id="KAA9132794.1"/>
    </source>
</evidence>
<evidence type="ECO:0000256" key="6">
    <source>
        <dbReference type="PIRSR" id="PIRSR028757-1"/>
    </source>
</evidence>
<dbReference type="SUPFAM" id="SSF141986">
    <property type="entry name" value="LD-carboxypeptidase A C-terminal domain-like"/>
    <property type="match status" value="1"/>
</dbReference>
<dbReference type="GO" id="GO:0006508">
    <property type="term" value="P:proteolysis"/>
    <property type="evidence" value="ECO:0007669"/>
    <property type="project" value="UniProtKB-KW"/>
</dbReference>
<dbReference type="InterPro" id="IPR040921">
    <property type="entry name" value="Peptidase_S66C"/>
</dbReference>
<evidence type="ECO:0000256" key="2">
    <source>
        <dbReference type="ARBA" id="ARBA00022645"/>
    </source>
</evidence>
<keyword evidence="5" id="KW-0720">Serine protease</keyword>
<organism evidence="9 10">
    <name type="scientific">Marinihelvus fidelis</name>
    <dbReference type="NCBI Taxonomy" id="2613842"/>
    <lineage>
        <taxon>Bacteria</taxon>
        <taxon>Pseudomonadati</taxon>
        <taxon>Pseudomonadota</taxon>
        <taxon>Gammaproteobacteria</taxon>
        <taxon>Chromatiales</taxon>
        <taxon>Wenzhouxiangellaceae</taxon>
        <taxon>Marinihelvus</taxon>
    </lineage>
</organism>
<dbReference type="Proteomes" id="UP000325372">
    <property type="component" value="Unassembled WGS sequence"/>
</dbReference>
<evidence type="ECO:0000313" key="10">
    <source>
        <dbReference type="Proteomes" id="UP000325372"/>
    </source>
</evidence>
<dbReference type="PANTHER" id="PTHR30237:SF2">
    <property type="entry name" value="MUREIN TETRAPEPTIDE CARBOXYPEPTIDASE"/>
    <property type="match status" value="1"/>
</dbReference>
<dbReference type="PANTHER" id="PTHR30237">
    <property type="entry name" value="MURAMOYLTETRAPEPTIDE CARBOXYPEPTIDASE"/>
    <property type="match status" value="1"/>
</dbReference>
<dbReference type="Pfam" id="PF02016">
    <property type="entry name" value="Peptidase_S66"/>
    <property type="match status" value="1"/>
</dbReference>
<dbReference type="InterPro" id="IPR040449">
    <property type="entry name" value="Peptidase_S66_N"/>
</dbReference>
<dbReference type="RefSeq" id="WP_150863516.1">
    <property type="nucleotide sequence ID" value="NZ_VYXP01000003.1"/>
</dbReference>
<comment type="caution">
    <text evidence="9">The sequence shown here is derived from an EMBL/GenBank/DDBJ whole genome shotgun (WGS) entry which is preliminary data.</text>
</comment>
<dbReference type="GO" id="GO:0008236">
    <property type="term" value="F:serine-type peptidase activity"/>
    <property type="evidence" value="ECO:0007669"/>
    <property type="project" value="UniProtKB-KW"/>
</dbReference>
<name>A0A5N0TEA5_9GAMM</name>
<dbReference type="Pfam" id="PF17676">
    <property type="entry name" value="Peptidase_S66C"/>
    <property type="match status" value="1"/>
</dbReference>
<evidence type="ECO:0000256" key="5">
    <source>
        <dbReference type="ARBA" id="ARBA00022825"/>
    </source>
</evidence>
<dbReference type="InterPro" id="IPR027461">
    <property type="entry name" value="Carboxypeptidase_A_C_sf"/>
</dbReference>
<feature type="active site" description="Charge relay system" evidence="6">
    <location>
        <position position="208"/>
    </location>
</feature>
<feature type="active site" description="Nucleophile" evidence="6">
    <location>
        <position position="110"/>
    </location>
</feature>
<accession>A0A5N0TEA5</accession>
<dbReference type="InterPro" id="IPR003507">
    <property type="entry name" value="S66_fam"/>
</dbReference>
<keyword evidence="2 9" id="KW-0121">Carboxypeptidase</keyword>
<dbReference type="SUPFAM" id="SSF52317">
    <property type="entry name" value="Class I glutamine amidotransferase-like"/>
    <property type="match status" value="1"/>
</dbReference>
<evidence type="ECO:0000259" key="8">
    <source>
        <dbReference type="Pfam" id="PF17676"/>
    </source>
</evidence>
<evidence type="ECO:0000256" key="1">
    <source>
        <dbReference type="ARBA" id="ARBA00010233"/>
    </source>
</evidence>
<feature type="domain" description="LD-carboxypeptidase C-terminal" evidence="8">
    <location>
        <begin position="177"/>
        <end position="294"/>
    </location>
</feature>
<dbReference type="AlphaFoldDB" id="A0A5N0TEA5"/>